<reference evidence="2 3" key="1">
    <citation type="submission" date="2018-10" db="EMBL/GenBank/DDBJ databases">
        <authorList>
            <person name="Chen W.-M."/>
        </authorList>
    </citation>
    <scope>NUCLEOTIDE SEQUENCE [LARGE SCALE GENOMIC DNA]</scope>
    <source>
        <strain evidence="2 3">THS-13</strain>
    </source>
</reference>
<dbReference type="Proteomes" id="UP000282106">
    <property type="component" value="Unassembled WGS sequence"/>
</dbReference>
<proteinExistence type="predicted"/>
<dbReference type="PROSITE" id="PS51257">
    <property type="entry name" value="PROKAR_LIPOPROTEIN"/>
    <property type="match status" value="1"/>
</dbReference>
<dbReference type="AlphaFoldDB" id="A0A3N0V8H2"/>
<gene>
    <name evidence="2" type="ORF">ED208_11615</name>
</gene>
<protein>
    <submittedName>
        <fullName evidence="2">Alpha/beta hydrolase</fullName>
    </submittedName>
</protein>
<keyword evidence="1" id="KW-0732">Signal</keyword>
<sequence length="596" mass="63819">MLRISSLFVTMLLLAACGSSVPPDNARTPEEPVPNPAVFDRVAADPTAPGLYAASSQLYDFGRISVHDEVSGGSYESDVRGIAWYPQAPAGRRPVLVWLHGRHQTCQLVIGDLPLLGVGDDDCPTGIPLFESAPSYRGYDAAAELLATQGYVVLSIDLNDVNDHDNSAPTDRGALARAELALEHLDRFRAIDAAGGTGFDALQGHLDFQHVGLMGHSRGGIGILKTAQENAKRPAATRYGIRALFGLAPDTSGLNIGTAAYELEPDTAWAALIGYCDGDASDFFGSYYFDRNRLRADLAAPRYQLIAMGANHNYYNTEWAGSDDWSLADPFGQDPHCGSSSGERDSVEDQQAQLQYFLASYFRWFVGGEAAYAGYWQGREAVPDSVCASGQQNCPGRFHYSRWPLPGERLAVLSYAADSATDRNVLGGLVLLENLSVSVCTPDDGGDNPPSGGHGCPADPTFSRIPQLALSWTGAASLRAEFAAQDVRGYRRLALRLGLNGAEGANPPAGQDFELVLRDRAGRSASLRARDWSDALFVPPGDPYADGGSQRTLLHGIYLPLAAFAGVDRGAITAVELRFGATASGQLQLADLQFER</sequence>
<dbReference type="Gene3D" id="3.40.50.1820">
    <property type="entry name" value="alpha/beta hydrolase"/>
    <property type="match status" value="1"/>
</dbReference>
<evidence type="ECO:0000256" key="1">
    <source>
        <dbReference type="SAM" id="SignalP"/>
    </source>
</evidence>
<keyword evidence="3" id="KW-1185">Reference proteome</keyword>
<name>A0A3N0V8H2_9GAMM</name>
<dbReference type="InterPro" id="IPR029058">
    <property type="entry name" value="AB_hydrolase_fold"/>
</dbReference>
<keyword evidence="2" id="KW-0378">Hydrolase</keyword>
<feature type="signal peptide" evidence="1">
    <location>
        <begin position="1"/>
        <end position="26"/>
    </location>
</feature>
<comment type="caution">
    <text evidence="2">The sequence shown here is derived from an EMBL/GenBank/DDBJ whole genome shotgun (WGS) entry which is preliminary data.</text>
</comment>
<evidence type="ECO:0000313" key="2">
    <source>
        <dbReference type="EMBL" id="ROH89053.1"/>
    </source>
</evidence>
<feature type="chain" id="PRO_5018267773" evidence="1">
    <location>
        <begin position="27"/>
        <end position="596"/>
    </location>
</feature>
<accession>A0A3N0V8H2</accession>
<dbReference type="SUPFAM" id="SSF53474">
    <property type="entry name" value="alpha/beta-Hydrolases"/>
    <property type="match status" value="1"/>
</dbReference>
<evidence type="ECO:0000313" key="3">
    <source>
        <dbReference type="Proteomes" id="UP000282106"/>
    </source>
</evidence>
<dbReference type="GO" id="GO:0016787">
    <property type="term" value="F:hydrolase activity"/>
    <property type="evidence" value="ECO:0007669"/>
    <property type="project" value="UniProtKB-KW"/>
</dbReference>
<dbReference type="EMBL" id="RJVO01000005">
    <property type="protein sequence ID" value="ROH89053.1"/>
    <property type="molecule type" value="Genomic_DNA"/>
</dbReference>
<organism evidence="2 3">
    <name type="scientific">Stagnimonas aquatica</name>
    <dbReference type="NCBI Taxonomy" id="2689987"/>
    <lineage>
        <taxon>Bacteria</taxon>
        <taxon>Pseudomonadati</taxon>
        <taxon>Pseudomonadota</taxon>
        <taxon>Gammaproteobacteria</taxon>
        <taxon>Nevskiales</taxon>
        <taxon>Nevskiaceae</taxon>
        <taxon>Stagnimonas</taxon>
    </lineage>
</organism>
<dbReference type="InParanoid" id="A0A3N0V8H2"/>
<dbReference type="RefSeq" id="WP_123212075.1">
    <property type="nucleotide sequence ID" value="NZ_RJVO01000005.1"/>
</dbReference>